<comment type="subcellular location">
    <subcellularLocation>
        <location evidence="1">Cell envelope</location>
    </subcellularLocation>
</comment>
<name>A0AAU8YV21_CLOBO</name>
<evidence type="ECO:0000313" key="5">
    <source>
        <dbReference type="Proteomes" id="UP000238070"/>
    </source>
</evidence>
<organism evidence="4 5">
    <name type="scientific">Clostridium botulinum</name>
    <dbReference type="NCBI Taxonomy" id="1491"/>
    <lineage>
        <taxon>Bacteria</taxon>
        <taxon>Bacillati</taxon>
        <taxon>Bacillota</taxon>
        <taxon>Clostridia</taxon>
        <taxon>Eubacteriales</taxon>
        <taxon>Clostridiaceae</taxon>
        <taxon>Clostridium</taxon>
    </lineage>
</organism>
<dbReference type="PROSITE" id="PS50978">
    <property type="entry name" value="NEAT"/>
    <property type="match status" value="1"/>
</dbReference>
<dbReference type="InterPro" id="IPR006635">
    <property type="entry name" value="NEAT_dom"/>
</dbReference>
<evidence type="ECO:0000256" key="2">
    <source>
        <dbReference type="ARBA" id="ARBA00022729"/>
    </source>
</evidence>
<dbReference type="SUPFAM" id="SSF158911">
    <property type="entry name" value="NEAT domain-like"/>
    <property type="match status" value="1"/>
</dbReference>
<proteinExistence type="predicted"/>
<accession>A0AAU8YV21</accession>
<keyword evidence="2" id="KW-0732">Signal</keyword>
<evidence type="ECO:0000313" key="4">
    <source>
        <dbReference type="EMBL" id="AVP63687.1"/>
    </source>
</evidence>
<dbReference type="EMBL" id="CP027776">
    <property type="protein sequence ID" value="AVP63687.1"/>
    <property type="molecule type" value="Genomic_DNA"/>
</dbReference>
<dbReference type="Pfam" id="PF05031">
    <property type="entry name" value="NEAT"/>
    <property type="match status" value="1"/>
</dbReference>
<gene>
    <name evidence="4" type="ORF">C3B64_05190</name>
</gene>
<dbReference type="GO" id="GO:0030313">
    <property type="term" value="C:cell envelope"/>
    <property type="evidence" value="ECO:0007669"/>
    <property type="project" value="UniProtKB-SubCell"/>
</dbReference>
<dbReference type="Proteomes" id="UP000238070">
    <property type="component" value="Chromosome"/>
</dbReference>
<dbReference type="Gene3D" id="2.60.40.1850">
    <property type="match status" value="1"/>
</dbReference>
<dbReference type="InterPro" id="IPR037250">
    <property type="entry name" value="NEAT_dom_sf"/>
</dbReference>
<sequence length="122" mass="14022">MDFLVTNKNILLLAQKDGLEDGKYSVSFRISKEKSEELSMAGGHLERVNYGIRDGKKYFIVTLNRTDWIKNLTAIVDGKEITPTVIEEIKNNNGEEISRIKFPINLLLEIKYIVIVFVDYII</sequence>
<protein>
    <recommendedName>
        <fullName evidence="3">NEAT domain-containing protein</fullName>
    </recommendedName>
</protein>
<dbReference type="CDD" id="cd06920">
    <property type="entry name" value="NEAT"/>
    <property type="match status" value="1"/>
</dbReference>
<reference evidence="4 5" key="1">
    <citation type="submission" date="2018-01" db="EMBL/GenBank/DDBJ databases">
        <title>Genetic Diversity of Clostridium botulinum in seafood.</title>
        <authorList>
            <person name="Athira V."/>
            <person name="Arun Jyothi P.V."/>
            <person name="Lalitha K.V."/>
            <person name="Joseph T.C."/>
        </authorList>
    </citation>
    <scope>NUCLEOTIDE SEQUENCE [LARGE SCALE GENOMIC DNA]</scope>
    <source>
        <strain evidence="4 5">Mfbjulcb5</strain>
    </source>
</reference>
<dbReference type="AlphaFoldDB" id="A0AAU8YV21"/>
<evidence type="ECO:0000259" key="3">
    <source>
        <dbReference type="PROSITE" id="PS50978"/>
    </source>
</evidence>
<evidence type="ECO:0000256" key="1">
    <source>
        <dbReference type="ARBA" id="ARBA00004196"/>
    </source>
</evidence>
<feature type="domain" description="NEAT" evidence="3">
    <location>
        <begin position="19"/>
        <end position="122"/>
    </location>
</feature>